<feature type="domain" description="SnoaL-like" evidence="1">
    <location>
        <begin position="26"/>
        <end position="130"/>
    </location>
</feature>
<evidence type="ECO:0000313" key="3">
    <source>
        <dbReference type="Proteomes" id="UP000076512"/>
    </source>
</evidence>
<dbReference type="InterPro" id="IPR037401">
    <property type="entry name" value="SnoaL-like"/>
</dbReference>
<name>A0A164MDK3_9NOCA</name>
<organism evidence="2 3">
    <name type="scientific">Nocardia terpenica</name>
    <dbReference type="NCBI Taxonomy" id="455432"/>
    <lineage>
        <taxon>Bacteria</taxon>
        <taxon>Bacillati</taxon>
        <taxon>Actinomycetota</taxon>
        <taxon>Actinomycetes</taxon>
        <taxon>Mycobacteriales</taxon>
        <taxon>Nocardiaceae</taxon>
        <taxon>Nocardia</taxon>
    </lineage>
</organism>
<dbReference type="Pfam" id="PF13474">
    <property type="entry name" value="SnoaL_3"/>
    <property type="match status" value="1"/>
</dbReference>
<accession>A0A164MDK3</accession>
<sequence>MDSTSTVELDRVIEHYHRGIGIFMTGDHEPASRVLSRRGDVSLGNPFGPWVRGLPEVIAAMSRAATQFRDGRALGFDRISQWVAADLAAIVELERLESRVGGRPEVAPVNLRATSVFRREEDGWWLVHRHVDTTAAASTVEAVVSALLASGASAP</sequence>
<dbReference type="Proteomes" id="UP000076512">
    <property type="component" value="Unassembled WGS sequence"/>
</dbReference>
<keyword evidence="3" id="KW-1185">Reference proteome</keyword>
<dbReference type="InterPro" id="IPR032710">
    <property type="entry name" value="NTF2-like_dom_sf"/>
</dbReference>
<dbReference type="EMBL" id="LWGR01000007">
    <property type="protein sequence ID" value="KZM73263.1"/>
    <property type="molecule type" value="Genomic_DNA"/>
</dbReference>
<dbReference type="Gene3D" id="3.10.450.50">
    <property type="match status" value="1"/>
</dbReference>
<dbReference type="OrthoDB" id="1551077at2"/>
<proteinExistence type="predicted"/>
<evidence type="ECO:0000313" key="2">
    <source>
        <dbReference type="EMBL" id="KZM73263.1"/>
    </source>
</evidence>
<comment type="caution">
    <text evidence="2">The sequence shown here is derived from an EMBL/GenBank/DDBJ whole genome shotgun (WGS) entry which is preliminary data.</text>
</comment>
<reference evidence="2 3" key="1">
    <citation type="submission" date="2016-04" db="EMBL/GenBank/DDBJ databases">
        <authorList>
            <person name="Evans L.H."/>
            <person name="Alamgir A."/>
            <person name="Owens N."/>
            <person name="Weber N.D."/>
            <person name="Virtaneva K."/>
            <person name="Barbian K."/>
            <person name="Babar A."/>
            <person name="Rosenke K."/>
        </authorList>
    </citation>
    <scope>NUCLEOTIDE SEQUENCE [LARGE SCALE GENOMIC DNA]</scope>
    <source>
        <strain evidence="2 3">IFM 0406</strain>
    </source>
</reference>
<gene>
    <name evidence="2" type="ORF">AWN90_31835</name>
</gene>
<dbReference type="RefSeq" id="WP_067590268.1">
    <property type="nucleotide sequence ID" value="NZ_JABMCZ010000004.1"/>
</dbReference>
<evidence type="ECO:0000259" key="1">
    <source>
        <dbReference type="Pfam" id="PF13474"/>
    </source>
</evidence>
<dbReference type="AlphaFoldDB" id="A0A164MDK3"/>
<protein>
    <recommendedName>
        <fullName evidence="1">SnoaL-like domain-containing protein</fullName>
    </recommendedName>
</protein>
<dbReference type="STRING" id="455432.AWN90_31835"/>
<dbReference type="SUPFAM" id="SSF54427">
    <property type="entry name" value="NTF2-like"/>
    <property type="match status" value="1"/>
</dbReference>